<name>A0AAD5MML0_PARTN</name>
<evidence type="ECO:0000313" key="1">
    <source>
        <dbReference type="EMBL" id="KAJ1352071.1"/>
    </source>
</evidence>
<organism evidence="1 2">
    <name type="scientific">Parelaphostrongylus tenuis</name>
    <name type="common">Meningeal worm</name>
    <dbReference type="NCBI Taxonomy" id="148309"/>
    <lineage>
        <taxon>Eukaryota</taxon>
        <taxon>Metazoa</taxon>
        <taxon>Ecdysozoa</taxon>
        <taxon>Nematoda</taxon>
        <taxon>Chromadorea</taxon>
        <taxon>Rhabditida</taxon>
        <taxon>Rhabditina</taxon>
        <taxon>Rhabditomorpha</taxon>
        <taxon>Strongyloidea</taxon>
        <taxon>Metastrongylidae</taxon>
        <taxon>Parelaphostrongylus</taxon>
    </lineage>
</organism>
<comment type="caution">
    <text evidence="1">The sequence shown here is derived from an EMBL/GenBank/DDBJ whole genome shotgun (WGS) entry which is preliminary data.</text>
</comment>
<reference evidence="1" key="1">
    <citation type="submission" date="2021-06" db="EMBL/GenBank/DDBJ databases">
        <title>Parelaphostrongylus tenuis whole genome reference sequence.</title>
        <authorList>
            <person name="Garwood T.J."/>
            <person name="Larsen P.A."/>
            <person name="Fountain-Jones N.M."/>
            <person name="Garbe J.R."/>
            <person name="Macchietto M.G."/>
            <person name="Kania S.A."/>
            <person name="Gerhold R.W."/>
            <person name="Richards J.E."/>
            <person name="Wolf T.M."/>
        </authorList>
    </citation>
    <scope>NUCLEOTIDE SEQUENCE</scope>
    <source>
        <strain evidence="1">MNPRO001-30</strain>
        <tissue evidence="1">Meninges</tissue>
    </source>
</reference>
<protein>
    <submittedName>
        <fullName evidence="1">Uncharacterized protein</fullName>
    </submittedName>
</protein>
<evidence type="ECO:0000313" key="2">
    <source>
        <dbReference type="Proteomes" id="UP001196413"/>
    </source>
</evidence>
<dbReference type="AlphaFoldDB" id="A0AAD5MML0"/>
<dbReference type="EMBL" id="JAHQIW010001300">
    <property type="protein sequence ID" value="KAJ1352071.1"/>
    <property type="molecule type" value="Genomic_DNA"/>
</dbReference>
<accession>A0AAD5MML0</accession>
<keyword evidence="2" id="KW-1185">Reference proteome</keyword>
<gene>
    <name evidence="1" type="ORF">KIN20_008260</name>
</gene>
<sequence length="62" mass="7155">MEVYFRQEDPAEDYTLRSCRGRQLFGIDSKLLKGKRLSRGDWYVDQCSFPSTSSCSSVQLGR</sequence>
<dbReference type="Proteomes" id="UP001196413">
    <property type="component" value="Unassembled WGS sequence"/>
</dbReference>
<proteinExistence type="predicted"/>